<dbReference type="EMBL" id="LXFE01000134">
    <property type="protein sequence ID" value="OLL26921.1"/>
    <property type="molecule type" value="Genomic_DNA"/>
</dbReference>
<evidence type="ECO:0000313" key="8">
    <source>
        <dbReference type="EMBL" id="OLL26921.1"/>
    </source>
</evidence>
<sequence length="256" mass="29673">MSTSLKRRVSAALSQLDSPLPPSRKRKSEEGTYVPWSQKHFLSRLGSYKPDQWTFKSPVINEVFWAKRGWACIGKDHLQCVTCSNTVTILYEEKLGPNMWADKAVSEHSESCPWHKILAIRFSDSEQVKQDFEQRYNQLIDESSIDTVHPELPSLSVSHPVEIASTLALFGWNKEGDVLYCGICQRRLGLWRYRDCKETLNVTKEHKAYCPWVYGDDRKGWEILLHILTGKKNRESDALFDLSTDDRLKRIRKLLN</sequence>
<dbReference type="Proteomes" id="UP000186594">
    <property type="component" value="Unassembled WGS sequence"/>
</dbReference>
<protein>
    <submittedName>
        <fullName evidence="8">mRNA export factor rsm1</fullName>
    </submittedName>
</protein>
<accession>A0A1U7LWN5</accession>
<dbReference type="OrthoDB" id="2592092at2759"/>
<dbReference type="InterPro" id="IPR012935">
    <property type="entry name" value="NuBaID_N"/>
</dbReference>
<evidence type="ECO:0000256" key="4">
    <source>
        <dbReference type="ARBA" id="ARBA00022833"/>
    </source>
</evidence>
<dbReference type="GO" id="GO:0008270">
    <property type="term" value="F:zinc ion binding"/>
    <property type="evidence" value="ECO:0007669"/>
    <property type="project" value="UniProtKB-KW"/>
</dbReference>
<organism evidence="8 9">
    <name type="scientific">Neolecta irregularis (strain DAH-3)</name>
    <dbReference type="NCBI Taxonomy" id="1198029"/>
    <lineage>
        <taxon>Eukaryota</taxon>
        <taxon>Fungi</taxon>
        <taxon>Dikarya</taxon>
        <taxon>Ascomycota</taxon>
        <taxon>Taphrinomycotina</taxon>
        <taxon>Neolectales</taxon>
        <taxon>Neolectaceae</taxon>
        <taxon>Neolecta</taxon>
    </lineage>
</organism>
<evidence type="ECO:0000256" key="1">
    <source>
        <dbReference type="ARBA" id="ARBA00004123"/>
    </source>
</evidence>
<comment type="subcellular location">
    <subcellularLocation>
        <location evidence="1">Nucleus</location>
    </subcellularLocation>
</comment>
<dbReference type="Pfam" id="PF07967">
    <property type="entry name" value="zf-C3HC"/>
    <property type="match status" value="1"/>
</dbReference>
<dbReference type="STRING" id="1198029.A0A1U7LWN5"/>
<dbReference type="AlphaFoldDB" id="A0A1U7LWN5"/>
<comment type="caution">
    <text evidence="8">The sequence shown here is derived from an EMBL/GenBank/DDBJ whole genome shotgun (WGS) entry which is preliminary data.</text>
</comment>
<feature type="domain" description="NuBaID C-terminal" evidence="7">
    <location>
        <begin position="164"/>
        <end position="234"/>
    </location>
</feature>
<dbReference type="OMA" id="YECEYCH"/>
<evidence type="ECO:0000256" key="3">
    <source>
        <dbReference type="ARBA" id="ARBA00022771"/>
    </source>
</evidence>
<evidence type="ECO:0000256" key="2">
    <source>
        <dbReference type="ARBA" id="ARBA00022723"/>
    </source>
</evidence>
<feature type="domain" description="C3HC-type" evidence="6">
    <location>
        <begin position="35"/>
        <end position="138"/>
    </location>
</feature>
<dbReference type="GO" id="GO:0005634">
    <property type="term" value="C:nucleus"/>
    <property type="evidence" value="ECO:0007669"/>
    <property type="project" value="UniProtKB-SubCell"/>
</dbReference>
<reference evidence="8 9" key="1">
    <citation type="submission" date="2016-04" db="EMBL/GenBank/DDBJ databases">
        <title>Evolutionary innovation and constraint leading to complex multicellularity in the Ascomycota.</title>
        <authorList>
            <person name="Cisse O."/>
            <person name="Nguyen A."/>
            <person name="Hewitt D.A."/>
            <person name="Jedd G."/>
            <person name="Stajich J.E."/>
        </authorList>
    </citation>
    <scope>NUCLEOTIDE SEQUENCE [LARGE SCALE GENOMIC DNA]</scope>
    <source>
        <strain evidence="8 9">DAH-3</strain>
    </source>
</reference>
<gene>
    <name evidence="8" type="ORF">NEOLI_002195</name>
</gene>
<dbReference type="Pfam" id="PF08600">
    <property type="entry name" value="NuBaID_C"/>
    <property type="match status" value="1"/>
</dbReference>
<evidence type="ECO:0000256" key="5">
    <source>
        <dbReference type="ARBA" id="ARBA00023242"/>
    </source>
</evidence>
<keyword evidence="9" id="KW-1185">Reference proteome</keyword>
<evidence type="ECO:0000313" key="9">
    <source>
        <dbReference type="Proteomes" id="UP000186594"/>
    </source>
</evidence>
<keyword evidence="5" id="KW-0539">Nucleus</keyword>
<proteinExistence type="predicted"/>
<dbReference type="InterPro" id="IPR013909">
    <property type="entry name" value="NuBaID_C"/>
</dbReference>
<dbReference type="PANTHER" id="PTHR15835:SF6">
    <property type="entry name" value="ZINC FINGER C3HC-TYPE PROTEIN 1"/>
    <property type="match status" value="1"/>
</dbReference>
<dbReference type="PANTHER" id="PTHR15835">
    <property type="entry name" value="NUCLEAR-INTERACTING PARTNER OF ALK"/>
    <property type="match status" value="1"/>
</dbReference>
<evidence type="ECO:0000259" key="6">
    <source>
        <dbReference type="Pfam" id="PF07967"/>
    </source>
</evidence>
<evidence type="ECO:0000259" key="7">
    <source>
        <dbReference type="Pfam" id="PF08600"/>
    </source>
</evidence>
<keyword evidence="3" id="KW-0863">Zinc-finger</keyword>
<keyword evidence="4" id="KW-0862">Zinc</keyword>
<keyword evidence="2" id="KW-0479">Metal-binding</keyword>
<name>A0A1U7LWN5_NEOID</name>